<gene>
    <name evidence="11" type="ORF">DPMN_001043</name>
</gene>
<dbReference type="InterPro" id="IPR017452">
    <property type="entry name" value="GPCR_Rhodpsn_7TM"/>
</dbReference>
<feature type="transmembrane region" description="Helical" evidence="9">
    <location>
        <begin position="274"/>
        <end position="290"/>
    </location>
</feature>
<comment type="subcellular location">
    <subcellularLocation>
        <location evidence="1">Cell membrane</location>
        <topology evidence="1">Multi-pass membrane protein</topology>
    </subcellularLocation>
</comment>
<proteinExistence type="predicted"/>
<feature type="transmembrane region" description="Helical" evidence="9">
    <location>
        <begin position="187"/>
        <end position="209"/>
    </location>
</feature>
<dbReference type="InterPro" id="IPR000276">
    <property type="entry name" value="GPCR_Rhodpsn"/>
</dbReference>
<organism evidence="11 12">
    <name type="scientific">Dreissena polymorpha</name>
    <name type="common">Zebra mussel</name>
    <name type="synonym">Mytilus polymorpha</name>
    <dbReference type="NCBI Taxonomy" id="45954"/>
    <lineage>
        <taxon>Eukaryota</taxon>
        <taxon>Metazoa</taxon>
        <taxon>Spiralia</taxon>
        <taxon>Lophotrochozoa</taxon>
        <taxon>Mollusca</taxon>
        <taxon>Bivalvia</taxon>
        <taxon>Autobranchia</taxon>
        <taxon>Heteroconchia</taxon>
        <taxon>Euheterodonta</taxon>
        <taxon>Imparidentia</taxon>
        <taxon>Neoheterodontei</taxon>
        <taxon>Myida</taxon>
        <taxon>Dreissenoidea</taxon>
        <taxon>Dreissenidae</taxon>
        <taxon>Dreissena</taxon>
    </lineage>
</organism>
<keyword evidence="12" id="KW-1185">Reference proteome</keyword>
<comment type="caution">
    <text evidence="11">The sequence shown here is derived from an EMBL/GenBank/DDBJ whole genome shotgun (WGS) entry which is preliminary data.</text>
</comment>
<dbReference type="PANTHER" id="PTHR24249:SF372">
    <property type="entry name" value="G-PROTEIN COUPLED RECEPTORS FAMILY 1 PROFILE DOMAIN-CONTAINING PROTEIN"/>
    <property type="match status" value="1"/>
</dbReference>
<evidence type="ECO:0000313" key="12">
    <source>
        <dbReference type="Proteomes" id="UP000828390"/>
    </source>
</evidence>
<keyword evidence="5" id="KW-0297">G-protein coupled receptor</keyword>
<evidence type="ECO:0000256" key="2">
    <source>
        <dbReference type="ARBA" id="ARBA00022475"/>
    </source>
</evidence>
<keyword evidence="6 9" id="KW-0472">Membrane</keyword>
<dbReference type="EMBL" id="JAIWYP010000001">
    <property type="protein sequence ID" value="KAH3877184.1"/>
    <property type="molecule type" value="Genomic_DNA"/>
</dbReference>
<evidence type="ECO:0000256" key="6">
    <source>
        <dbReference type="ARBA" id="ARBA00023136"/>
    </source>
</evidence>
<evidence type="ECO:0000256" key="8">
    <source>
        <dbReference type="ARBA" id="ARBA00023224"/>
    </source>
</evidence>
<reference evidence="11" key="1">
    <citation type="journal article" date="2019" name="bioRxiv">
        <title>The Genome of the Zebra Mussel, Dreissena polymorpha: A Resource for Invasive Species Research.</title>
        <authorList>
            <person name="McCartney M.A."/>
            <person name="Auch B."/>
            <person name="Kono T."/>
            <person name="Mallez S."/>
            <person name="Zhang Y."/>
            <person name="Obille A."/>
            <person name="Becker A."/>
            <person name="Abrahante J.E."/>
            <person name="Garbe J."/>
            <person name="Badalamenti J.P."/>
            <person name="Herman A."/>
            <person name="Mangelson H."/>
            <person name="Liachko I."/>
            <person name="Sullivan S."/>
            <person name="Sone E.D."/>
            <person name="Koren S."/>
            <person name="Silverstein K.A.T."/>
            <person name="Beckman K.B."/>
            <person name="Gohl D.M."/>
        </authorList>
    </citation>
    <scope>NUCLEOTIDE SEQUENCE</scope>
    <source>
        <strain evidence="11">Duluth1</strain>
        <tissue evidence="11">Whole animal</tissue>
    </source>
</reference>
<accession>A0A9D4RQI0</accession>
<keyword evidence="8" id="KW-0807">Transducer</keyword>
<keyword evidence="3 9" id="KW-0812">Transmembrane</keyword>
<dbReference type="SUPFAM" id="SSF81321">
    <property type="entry name" value="Family A G protein-coupled receptor-like"/>
    <property type="match status" value="1"/>
</dbReference>
<evidence type="ECO:0000313" key="11">
    <source>
        <dbReference type="EMBL" id="KAH3877184.1"/>
    </source>
</evidence>
<evidence type="ECO:0000256" key="4">
    <source>
        <dbReference type="ARBA" id="ARBA00022989"/>
    </source>
</evidence>
<dbReference type="PRINTS" id="PR00237">
    <property type="entry name" value="GPCRRHODOPSN"/>
</dbReference>
<dbReference type="GO" id="GO:0004930">
    <property type="term" value="F:G protein-coupled receptor activity"/>
    <property type="evidence" value="ECO:0007669"/>
    <property type="project" value="UniProtKB-KW"/>
</dbReference>
<feature type="transmembrane region" description="Helical" evidence="9">
    <location>
        <begin position="230"/>
        <end position="254"/>
    </location>
</feature>
<dbReference type="GO" id="GO:0005886">
    <property type="term" value="C:plasma membrane"/>
    <property type="evidence" value="ECO:0007669"/>
    <property type="project" value="UniProtKB-SubCell"/>
</dbReference>
<feature type="transmembrane region" description="Helical" evidence="9">
    <location>
        <begin position="138"/>
        <end position="158"/>
    </location>
</feature>
<evidence type="ECO:0000256" key="1">
    <source>
        <dbReference type="ARBA" id="ARBA00004651"/>
    </source>
</evidence>
<feature type="domain" description="G-protein coupled receptors family 1 profile" evidence="10">
    <location>
        <begin position="31"/>
        <end position="286"/>
    </location>
</feature>
<keyword evidence="7" id="KW-0675">Receptor</keyword>
<feature type="transmembrane region" description="Helical" evidence="9">
    <location>
        <begin position="20"/>
        <end position="43"/>
    </location>
</feature>
<dbReference type="Pfam" id="PF00001">
    <property type="entry name" value="7tm_1"/>
    <property type="match status" value="1"/>
</dbReference>
<dbReference type="PROSITE" id="PS50262">
    <property type="entry name" value="G_PROTEIN_RECEP_F1_2"/>
    <property type="match status" value="1"/>
</dbReference>
<dbReference type="AlphaFoldDB" id="A0A9D4RQI0"/>
<name>A0A9D4RQI0_DREPO</name>
<sequence>MGHNVTETLEINTSLIIDIINVVVFIIAILGIFLNITTIMALSHLPWSSRPNLRLVTSLCCANLLFLLNFLVYMIAFYSNPERSGYAFTCILFETLRCVIYLYTYFNVTCIVIDLYLAVTNPLGYASIVTISRTNKLLLINAMICLIVAALAIMFNVITINASTRVHTHESSCSFYPSYLYIQSFNWIFKVSVFICIPVFIVLLIIILLAVKETNASANRNTQPSDTRGVINVILIVIGFLVCFGPYQFLSFYIQYAPNMYDHFMILMQSLERMFYFNGFLLPLIYCLRMRDVKKGYTLMCKKCVSAATDYHGVLYGE</sequence>
<feature type="transmembrane region" description="Helical" evidence="9">
    <location>
        <begin position="55"/>
        <end position="79"/>
    </location>
</feature>
<evidence type="ECO:0000256" key="9">
    <source>
        <dbReference type="SAM" id="Phobius"/>
    </source>
</evidence>
<evidence type="ECO:0000256" key="5">
    <source>
        <dbReference type="ARBA" id="ARBA00023040"/>
    </source>
</evidence>
<evidence type="ECO:0000256" key="3">
    <source>
        <dbReference type="ARBA" id="ARBA00022692"/>
    </source>
</evidence>
<dbReference type="CDD" id="cd00637">
    <property type="entry name" value="7tm_classA_rhodopsin-like"/>
    <property type="match status" value="1"/>
</dbReference>
<evidence type="ECO:0000256" key="7">
    <source>
        <dbReference type="ARBA" id="ARBA00023170"/>
    </source>
</evidence>
<keyword evidence="4 9" id="KW-1133">Transmembrane helix</keyword>
<dbReference type="Proteomes" id="UP000828390">
    <property type="component" value="Unassembled WGS sequence"/>
</dbReference>
<dbReference type="InterPro" id="IPR050569">
    <property type="entry name" value="TAAR"/>
</dbReference>
<reference evidence="11" key="2">
    <citation type="submission" date="2020-11" db="EMBL/GenBank/DDBJ databases">
        <authorList>
            <person name="McCartney M.A."/>
            <person name="Auch B."/>
            <person name="Kono T."/>
            <person name="Mallez S."/>
            <person name="Becker A."/>
            <person name="Gohl D.M."/>
            <person name="Silverstein K.A.T."/>
            <person name="Koren S."/>
            <person name="Bechman K.B."/>
            <person name="Herman A."/>
            <person name="Abrahante J.E."/>
            <person name="Garbe J."/>
        </authorList>
    </citation>
    <scope>NUCLEOTIDE SEQUENCE</scope>
    <source>
        <strain evidence="11">Duluth1</strain>
        <tissue evidence="11">Whole animal</tissue>
    </source>
</reference>
<keyword evidence="2" id="KW-1003">Cell membrane</keyword>
<dbReference type="Gene3D" id="1.20.1070.10">
    <property type="entry name" value="Rhodopsin 7-helix transmembrane proteins"/>
    <property type="match status" value="1"/>
</dbReference>
<dbReference type="PANTHER" id="PTHR24249">
    <property type="entry name" value="HISTAMINE RECEPTOR-RELATED G-PROTEIN COUPLED RECEPTOR"/>
    <property type="match status" value="1"/>
</dbReference>
<protein>
    <recommendedName>
        <fullName evidence="10">G-protein coupled receptors family 1 profile domain-containing protein</fullName>
    </recommendedName>
</protein>
<evidence type="ECO:0000259" key="10">
    <source>
        <dbReference type="PROSITE" id="PS50262"/>
    </source>
</evidence>